<sequence>VPGVHDPLDPEYSILKQRLARRARYERVDTAQLDLVSITKLAARTIANDLEFLVEKAVDTNKANYAVVTGVQIHNWAVELTEESGVPSLEFVAWDKCYVVVNGHRTYLDLSKVPALSPRQLQLMAKASITKQKEEEEYIIGKTSAGTLKEIPLKYLTQRLGVTKDPGDLPSIPELQGWTANI</sequence>
<evidence type="ECO:0000259" key="1">
    <source>
        <dbReference type="Pfam" id="PF18599"/>
    </source>
</evidence>
<protein>
    <submittedName>
        <fullName evidence="2">LCI420 protein</fullName>
    </submittedName>
</protein>
<organism evidence="2 3">
    <name type="scientific">Haematococcus lacustris</name>
    <name type="common">Green alga</name>
    <name type="synonym">Haematococcus pluvialis</name>
    <dbReference type="NCBI Taxonomy" id="44745"/>
    <lineage>
        <taxon>Eukaryota</taxon>
        <taxon>Viridiplantae</taxon>
        <taxon>Chlorophyta</taxon>
        <taxon>core chlorophytes</taxon>
        <taxon>Chlorophyceae</taxon>
        <taxon>CS clade</taxon>
        <taxon>Chlamydomonadales</taxon>
        <taxon>Haematococcaceae</taxon>
        <taxon>Haematococcus</taxon>
    </lineage>
</organism>
<evidence type="ECO:0000313" key="2">
    <source>
        <dbReference type="EMBL" id="GFH06000.1"/>
    </source>
</evidence>
<keyword evidence="3" id="KW-1185">Reference proteome</keyword>
<gene>
    <name evidence="2" type="ORF">HaLaN_00555</name>
</gene>
<dbReference type="PANTHER" id="PTHR38016:SF1">
    <property type="entry name" value="LIMITING CO2-INDUCIBLE PROTEIN B_C BETA CARBONYIC ANHYDRASE DOMAIN-CONTAINING PROTEIN"/>
    <property type="match status" value="1"/>
</dbReference>
<feature type="non-terminal residue" evidence="2">
    <location>
        <position position="182"/>
    </location>
</feature>
<comment type="caution">
    <text evidence="2">The sequence shown here is derived from an EMBL/GenBank/DDBJ whole genome shotgun (WGS) entry which is preliminary data.</text>
</comment>
<dbReference type="InterPro" id="IPR040703">
    <property type="entry name" value="LCIB/C_CA"/>
</dbReference>
<dbReference type="Pfam" id="PF18599">
    <property type="entry name" value="LCIB_C_CA"/>
    <property type="match status" value="1"/>
</dbReference>
<dbReference type="Proteomes" id="UP000485058">
    <property type="component" value="Unassembled WGS sequence"/>
</dbReference>
<accession>A0A699Y705</accession>
<reference evidence="2 3" key="1">
    <citation type="submission" date="2020-02" db="EMBL/GenBank/DDBJ databases">
        <title>Draft genome sequence of Haematococcus lacustris strain NIES-144.</title>
        <authorList>
            <person name="Morimoto D."/>
            <person name="Nakagawa S."/>
            <person name="Yoshida T."/>
            <person name="Sawayama S."/>
        </authorList>
    </citation>
    <scope>NUCLEOTIDE SEQUENCE [LARGE SCALE GENOMIC DNA]</scope>
    <source>
        <strain evidence="2 3">NIES-144</strain>
    </source>
</reference>
<feature type="non-terminal residue" evidence="2">
    <location>
        <position position="1"/>
    </location>
</feature>
<dbReference type="PANTHER" id="PTHR38016">
    <property type="entry name" value="UNNAMED PRODUCT"/>
    <property type="match status" value="1"/>
</dbReference>
<proteinExistence type="predicted"/>
<dbReference type="AlphaFoldDB" id="A0A699Y705"/>
<evidence type="ECO:0000313" key="3">
    <source>
        <dbReference type="Proteomes" id="UP000485058"/>
    </source>
</evidence>
<name>A0A699Y705_HAELA</name>
<dbReference type="EMBL" id="BLLF01000018">
    <property type="protein sequence ID" value="GFH06000.1"/>
    <property type="molecule type" value="Genomic_DNA"/>
</dbReference>
<feature type="domain" description="Limiting CO2-inducible protein B/C beta carbonyic anhydrase" evidence="1">
    <location>
        <begin position="2"/>
        <end position="100"/>
    </location>
</feature>